<gene>
    <name evidence="2" type="ORF">BT96DRAFT_840684</name>
</gene>
<proteinExistence type="predicted"/>
<dbReference type="EMBL" id="ML769983">
    <property type="protein sequence ID" value="KAE9385464.1"/>
    <property type="molecule type" value="Genomic_DNA"/>
</dbReference>
<organism evidence="2 3">
    <name type="scientific">Gymnopus androsaceus JB14</name>
    <dbReference type="NCBI Taxonomy" id="1447944"/>
    <lineage>
        <taxon>Eukaryota</taxon>
        <taxon>Fungi</taxon>
        <taxon>Dikarya</taxon>
        <taxon>Basidiomycota</taxon>
        <taxon>Agaricomycotina</taxon>
        <taxon>Agaricomycetes</taxon>
        <taxon>Agaricomycetidae</taxon>
        <taxon>Agaricales</taxon>
        <taxon>Marasmiineae</taxon>
        <taxon>Omphalotaceae</taxon>
        <taxon>Gymnopus</taxon>
    </lineage>
</organism>
<dbReference type="SUPFAM" id="SSF56399">
    <property type="entry name" value="ADP-ribosylation"/>
    <property type="match status" value="1"/>
</dbReference>
<name>A0A6A4GJH2_9AGAR</name>
<keyword evidence="3" id="KW-1185">Reference proteome</keyword>
<dbReference type="Gene3D" id="3.90.228.10">
    <property type="match status" value="1"/>
</dbReference>
<dbReference type="OrthoDB" id="2419903at2759"/>
<dbReference type="Proteomes" id="UP000799118">
    <property type="component" value="Unassembled WGS sequence"/>
</dbReference>
<feature type="region of interest" description="Disordered" evidence="1">
    <location>
        <begin position="22"/>
        <end position="44"/>
    </location>
</feature>
<accession>A0A6A4GJH2</accession>
<protein>
    <recommendedName>
        <fullName evidence="4">PARP catalytic domain-containing protein</fullName>
    </recommendedName>
</protein>
<feature type="compositionally biased region" description="Low complexity" evidence="1">
    <location>
        <begin position="26"/>
        <end position="44"/>
    </location>
</feature>
<sequence length="316" mass="35002">SKVCKKKPKFVERGHKHPYCSRTWMSSSSGPSPTSTASPATPAPTPTSNTCLLAGCNFQAQSNCYGFCDLEHAREAVRLGQVEACEMCRDQPRFTGSGLSRMRVGGPSRKLCVGCDRAARGGAQLRELGNKDSNPQTVYRRMDYRPRRAPTVDKVYQVLVPREELGRYAAYRKNLNTPQEIRTYHASLVVCDLGTKGPFLCERTSCGVCTVVRSSFHSFAFEEQYNQGRFGPGIYTSTNPRLADRHATSCISSPYRVMVACDTLLEADYQVSIANQLKTESDGFLLCFLFQVSSDEPVFVGIPDAINAAYVIMYSM</sequence>
<evidence type="ECO:0000313" key="3">
    <source>
        <dbReference type="Proteomes" id="UP000799118"/>
    </source>
</evidence>
<feature type="non-terminal residue" evidence="2">
    <location>
        <position position="1"/>
    </location>
</feature>
<reference evidence="2" key="1">
    <citation type="journal article" date="2019" name="Environ. Microbiol.">
        <title>Fungal ecological strategies reflected in gene transcription - a case study of two litter decomposers.</title>
        <authorList>
            <person name="Barbi F."/>
            <person name="Kohler A."/>
            <person name="Barry K."/>
            <person name="Baskaran P."/>
            <person name="Daum C."/>
            <person name="Fauchery L."/>
            <person name="Ihrmark K."/>
            <person name="Kuo A."/>
            <person name="LaButti K."/>
            <person name="Lipzen A."/>
            <person name="Morin E."/>
            <person name="Grigoriev I.V."/>
            <person name="Henrissat B."/>
            <person name="Lindahl B."/>
            <person name="Martin F."/>
        </authorList>
    </citation>
    <scope>NUCLEOTIDE SEQUENCE</scope>
    <source>
        <strain evidence="2">JB14</strain>
    </source>
</reference>
<evidence type="ECO:0008006" key="4">
    <source>
        <dbReference type="Google" id="ProtNLM"/>
    </source>
</evidence>
<evidence type="ECO:0000313" key="2">
    <source>
        <dbReference type="EMBL" id="KAE9385464.1"/>
    </source>
</evidence>
<evidence type="ECO:0000256" key="1">
    <source>
        <dbReference type="SAM" id="MobiDB-lite"/>
    </source>
</evidence>
<dbReference type="AlphaFoldDB" id="A0A6A4GJH2"/>